<name>A0A1X7L3A1_9BACT</name>
<sequence>MTLRNFLFLGLFILSISCQNRSRTEQQYQQIVEEGYNLAIPNKDVQAVLILFGGYPERASDIKREFDIMDKAMNRGVAILYSNFNQKIWLSENEIEALALQMEQALKRHQLPTSNVYIGGFSSGGNVALLLGNHLAANNENERNANGVFLIDSPVDLVALYQNAERNVKRDFSVVAMEESKWLLQKFGSSLGSPETSLEVYEKHSVVTLQTSNISNLSQLKNVKLRLYTEPDSSWWKENRQADFEQTNAYQIQKLYELLKLRGFENTEYIPSQLKGYRANGDRHPHSWSIVNQDDLLDWILRS</sequence>
<dbReference type="EMBL" id="FXAW01000008">
    <property type="protein sequence ID" value="SMG48326.1"/>
    <property type="molecule type" value="Genomic_DNA"/>
</dbReference>
<organism evidence="1 2">
    <name type="scientific">Marivirga sericea</name>
    <dbReference type="NCBI Taxonomy" id="1028"/>
    <lineage>
        <taxon>Bacteria</taxon>
        <taxon>Pseudomonadati</taxon>
        <taxon>Bacteroidota</taxon>
        <taxon>Cytophagia</taxon>
        <taxon>Cytophagales</taxon>
        <taxon>Marivirgaceae</taxon>
        <taxon>Marivirga</taxon>
    </lineage>
</organism>
<reference evidence="2" key="1">
    <citation type="submission" date="2017-04" db="EMBL/GenBank/DDBJ databases">
        <authorList>
            <person name="Varghese N."/>
            <person name="Submissions S."/>
        </authorList>
    </citation>
    <scope>NUCLEOTIDE SEQUENCE [LARGE SCALE GENOMIC DNA]</scope>
    <source>
        <strain evidence="2">DSM 4125</strain>
    </source>
</reference>
<dbReference type="PROSITE" id="PS51257">
    <property type="entry name" value="PROKAR_LIPOPROTEIN"/>
    <property type="match status" value="1"/>
</dbReference>
<keyword evidence="2" id="KW-1185">Reference proteome</keyword>
<dbReference type="SUPFAM" id="SSF53474">
    <property type="entry name" value="alpha/beta-Hydrolases"/>
    <property type="match status" value="1"/>
</dbReference>
<protein>
    <submittedName>
        <fullName evidence="1">Lipase (Class 3)</fullName>
    </submittedName>
</protein>
<evidence type="ECO:0000313" key="1">
    <source>
        <dbReference type="EMBL" id="SMG48326.1"/>
    </source>
</evidence>
<dbReference type="STRING" id="1028.SAMN05661096_03449"/>
<proteinExistence type="predicted"/>
<dbReference type="Gene3D" id="3.40.50.1820">
    <property type="entry name" value="alpha/beta hydrolase"/>
    <property type="match status" value="1"/>
</dbReference>
<gene>
    <name evidence="1" type="ORF">SAMN05661096_03449</name>
</gene>
<dbReference type="AlphaFoldDB" id="A0A1X7L3A1"/>
<dbReference type="InterPro" id="IPR029058">
    <property type="entry name" value="AB_hydrolase_fold"/>
</dbReference>
<accession>A0A1X7L3A1</accession>
<evidence type="ECO:0000313" key="2">
    <source>
        <dbReference type="Proteomes" id="UP000193804"/>
    </source>
</evidence>
<dbReference type="Proteomes" id="UP000193804">
    <property type="component" value="Unassembled WGS sequence"/>
</dbReference>